<feature type="signal peptide" evidence="1">
    <location>
        <begin position="1"/>
        <end position="33"/>
    </location>
</feature>
<dbReference type="InterPro" id="IPR032675">
    <property type="entry name" value="LRR_dom_sf"/>
</dbReference>
<sequence length="1029" mass="113866">MNYRKRKMLAGTLAVVLAMSSVLGLSVPLPVKAASDASVTYRYKNNAESGPVKDRTGIRSVNIDNKIYYDIHDGDPEKRLNLADQKALFKAVLQSGKDMDGGTDSVISQWSSLAEQIYGTHSKVAARVNANGGFENNFTTENTRNKAGYADISDALAQPEEHVNGTKGKDYTKWSGLSCTTSLKEVRQLAADEIADAIHHKIKGSDVLQETESAENTLKQLNDDTGQDVVFSLVTCVDRAGRTFKYNYNTFGIAFYDFKLAVLAGDGLEYITKAQEYESLQQAAENNAGGVSIQTSSKKDPELSYYKNESTKAKNVGMELKQSHSLTTSNTLEAGKKYSYSEMINPDIGLSTGIPLLGEIEKKSGLEVTCGEALPTAYSGEKEYSLLKENKVSTNITLPAQTAAGVESSGVATNVKLGYDCPVAVTFKTAIFSLSGVVYDDNDKVQMFHTSGYRQGHFSTIFGTDSEKGGTTAMDNLYNRAVKYVNTQNYEETYGQTVGWSEKRNDERPADKVNSLDWTGILNGTINEDEVGTETAAVRVNRILVSDDGEIQSTFDVEDLEEERPVSYETEMTASGIYKLRNKTYYLYDKVVKDSNGEEVENEWSYDENSGVYRKWIQPIGKADKEALEAAGIENYMLQLINSVNFYYTEDTSIYGTQSTDDSKNIAKKAKENVSSGTMTQSAGSEKVTLKDKVAWLSSHCPMAVTGGVLRYDANSTHSDVKGLIPLYPLKKVVVTNGVKTLNMRSGDQFALEKITVKGTNKNGVDYYGFNQAHGHWALTDSKGKELKKSKVASIEKNKATEKKVLKAGSLNSDKKETVYLKYIIDEDKYKSLNSTVTVKNSELDATAMIKVNVTGKRNIHKGDVITKGIYRYRVTNSKTDGTGKVEVIGFAKKCSSKNVSIPKSISWNSVKYNVTAIGKRAFEANKKIKTIVLPDSIEKVGYKAFYRCSNLKKLTVGKNVTKMFAHAFCQNKKLKKIVFKGTKRMRLEKPHVFINVKNAKVYVPRSRYTTYKKLLCAYGLKKCKFVKQ</sequence>
<accession>A0ABR7EVB1</accession>
<evidence type="ECO:0000256" key="1">
    <source>
        <dbReference type="SAM" id="SignalP"/>
    </source>
</evidence>
<evidence type="ECO:0000313" key="2">
    <source>
        <dbReference type="EMBL" id="MBC5664470.1"/>
    </source>
</evidence>
<keyword evidence="3" id="KW-1185">Reference proteome</keyword>
<protein>
    <submittedName>
        <fullName evidence="2">Leucine-rich repeat domain-containing protein</fullName>
    </submittedName>
</protein>
<dbReference type="Proteomes" id="UP000647235">
    <property type="component" value="Unassembled WGS sequence"/>
</dbReference>
<reference evidence="2 3" key="1">
    <citation type="submission" date="2020-08" db="EMBL/GenBank/DDBJ databases">
        <title>Genome public.</title>
        <authorList>
            <person name="Liu C."/>
            <person name="Sun Q."/>
        </authorList>
    </citation>
    <scope>NUCLEOTIDE SEQUENCE [LARGE SCALE GENOMIC DNA]</scope>
    <source>
        <strain evidence="2 3">NSJ-36</strain>
    </source>
</reference>
<feature type="chain" id="PRO_5047248742" evidence="1">
    <location>
        <begin position="34"/>
        <end position="1029"/>
    </location>
</feature>
<organism evidence="2 3">
    <name type="scientific">Dorea hominis</name>
    <dbReference type="NCBI Taxonomy" id="2763040"/>
    <lineage>
        <taxon>Bacteria</taxon>
        <taxon>Bacillati</taxon>
        <taxon>Bacillota</taxon>
        <taxon>Clostridia</taxon>
        <taxon>Lachnospirales</taxon>
        <taxon>Lachnospiraceae</taxon>
        <taxon>Dorea</taxon>
    </lineage>
</organism>
<evidence type="ECO:0000313" key="3">
    <source>
        <dbReference type="Proteomes" id="UP000647235"/>
    </source>
</evidence>
<proteinExistence type="predicted"/>
<dbReference type="InterPro" id="IPR026906">
    <property type="entry name" value="LRR_5"/>
</dbReference>
<dbReference type="Gene3D" id="3.80.10.10">
    <property type="entry name" value="Ribonuclease Inhibitor"/>
    <property type="match status" value="1"/>
</dbReference>
<gene>
    <name evidence="2" type="ORF">H8S07_04110</name>
</gene>
<dbReference type="RefSeq" id="WP_186855478.1">
    <property type="nucleotide sequence ID" value="NZ_JACOOY010000004.1"/>
</dbReference>
<keyword evidence="1" id="KW-0732">Signal</keyword>
<comment type="caution">
    <text evidence="2">The sequence shown here is derived from an EMBL/GenBank/DDBJ whole genome shotgun (WGS) entry which is preliminary data.</text>
</comment>
<dbReference type="SUPFAM" id="SSF52058">
    <property type="entry name" value="L domain-like"/>
    <property type="match status" value="1"/>
</dbReference>
<name>A0ABR7EVB1_9FIRM</name>
<dbReference type="EMBL" id="JACOOY010000004">
    <property type="protein sequence ID" value="MBC5664470.1"/>
    <property type="molecule type" value="Genomic_DNA"/>
</dbReference>
<dbReference type="Pfam" id="PF13306">
    <property type="entry name" value="LRR_5"/>
    <property type="match status" value="1"/>
</dbReference>